<sequence>MPLFSLVALAAVLASIGFAEQDVVALRQADMKAMAAAAKTMAEMFRDPGRYSSMEFERTAAAISARSGTVLAAHFAQGLDDPSSKASSEIGAERERFNGLANNLHDYARALEAAAVENRGAMTESMRMKPGEAMGGGPFGVHVQNKAQLASIPAGHIFHLMLQTCTTCHARFRMSR</sequence>
<accession>A0A329Y2Z9</accession>
<feature type="chain" id="PRO_5016254317" evidence="1">
    <location>
        <begin position="20"/>
        <end position="176"/>
    </location>
</feature>
<dbReference type="GO" id="GO:0009055">
    <property type="term" value="F:electron transfer activity"/>
    <property type="evidence" value="ECO:0007669"/>
    <property type="project" value="InterPro"/>
</dbReference>
<evidence type="ECO:0000313" key="3">
    <source>
        <dbReference type="Proteomes" id="UP000251205"/>
    </source>
</evidence>
<comment type="caution">
    <text evidence="2">The sequence shown here is derived from an EMBL/GenBank/DDBJ whole genome shotgun (WGS) entry which is preliminary data.</text>
</comment>
<dbReference type="Pfam" id="PF01322">
    <property type="entry name" value="Cytochrom_C_2"/>
    <property type="match status" value="1"/>
</dbReference>
<dbReference type="GO" id="GO:0005506">
    <property type="term" value="F:iron ion binding"/>
    <property type="evidence" value="ECO:0007669"/>
    <property type="project" value="InterPro"/>
</dbReference>
<gene>
    <name evidence="2" type="ORF">DQ393_32675</name>
</gene>
<dbReference type="AlphaFoldDB" id="A0A329Y2Z9"/>
<dbReference type="PROSITE" id="PS51009">
    <property type="entry name" value="CYTCII"/>
    <property type="match status" value="1"/>
</dbReference>
<dbReference type="EMBL" id="QMKK01000061">
    <property type="protein sequence ID" value="RAX37667.1"/>
    <property type="molecule type" value="Genomic_DNA"/>
</dbReference>
<evidence type="ECO:0000256" key="1">
    <source>
        <dbReference type="SAM" id="SignalP"/>
    </source>
</evidence>
<reference evidence="2 3" key="1">
    <citation type="submission" date="2018-06" db="EMBL/GenBank/DDBJ databases">
        <title>Whole Genome Sequence of an efficient microsymbiont, Rhizobium tropici.</title>
        <authorList>
            <person name="Srinivasan R."/>
            <person name="Singh H.V."/>
            <person name="Srivastava R."/>
            <person name="Kumari B."/>
            <person name="Radhakrishna A."/>
        </authorList>
    </citation>
    <scope>NUCLEOTIDE SEQUENCE [LARGE SCALE GENOMIC DNA]</scope>
    <source>
        <strain evidence="2 3">IGFRI Rhizo-19</strain>
    </source>
</reference>
<evidence type="ECO:0000313" key="2">
    <source>
        <dbReference type="EMBL" id="RAX37667.1"/>
    </source>
</evidence>
<dbReference type="InterPro" id="IPR002321">
    <property type="entry name" value="Cyt_c_II"/>
</dbReference>
<dbReference type="RefSeq" id="WP_112345927.1">
    <property type="nucleotide sequence ID" value="NZ_QMKK01000061.1"/>
</dbReference>
<dbReference type="SUPFAM" id="SSF47175">
    <property type="entry name" value="Cytochromes"/>
    <property type="match status" value="1"/>
</dbReference>
<proteinExistence type="predicted"/>
<feature type="signal peptide" evidence="1">
    <location>
        <begin position="1"/>
        <end position="19"/>
    </location>
</feature>
<dbReference type="OrthoDB" id="8115790at2"/>
<dbReference type="Gene3D" id="1.20.120.10">
    <property type="entry name" value="Cytochrome c/b562"/>
    <property type="match status" value="1"/>
</dbReference>
<keyword evidence="1" id="KW-0732">Signal</keyword>
<dbReference type="InterPro" id="IPR010980">
    <property type="entry name" value="Cyt_c/b562"/>
</dbReference>
<dbReference type="GO" id="GO:0022900">
    <property type="term" value="P:electron transport chain"/>
    <property type="evidence" value="ECO:0007669"/>
    <property type="project" value="InterPro"/>
</dbReference>
<name>A0A329Y2Z9_RHITR</name>
<protein>
    <submittedName>
        <fullName evidence="2">Cytochrome C</fullName>
    </submittedName>
</protein>
<dbReference type="GO" id="GO:0020037">
    <property type="term" value="F:heme binding"/>
    <property type="evidence" value="ECO:0007669"/>
    <property type="project" value="InterPro"/>
</dbReference>
<dbReference type="Proteomes" id="UP000251205">
    <property type="component" value="Unassembled WGS sequence"/>
</dbReference>
<organism evidence="2 3">
    <name type="scientific">Rhizobium tropici</name>
    <dbReference type="NCBI Taxonomy" id="398"/>
    <lineage>
        <taxon>Bacteria</taxon>
        <taxon>Pseudomonadati</taxon>
        <taxon>Pseudomonadota</taxon>
        <taxon>Alphaproteobacteria</taxon>
        <taxon>Hyphomicrobiales</taxon>
        <taxon>Rhizobiaceae</taxon>
        <taxon>Rhizobium/Agrobacterium group</taxon>
        <taxon>Rhizobium</taxon>
    </lineage>
</organism>